<sequence>MDCPNCGLGFESAEHVLSHLNDPNTTCWTDTVFDCHLPLPPGSLPNKERNWENQLPDPNFKHDGGGGKYRFHEFSGYTYGKGKNTLEQFESDAYAQQRIANPYFPFPTRGEWELGKFMCETLTQSEMDRFLKLEWAKNKPPTFRNKNTLLDWMDYLPKGPTWYSEEIILEGYQTKRPIQFIYRDAMEVVKQLFGDPVYAGHMIFDPVENELPEGATIAGIVAASDKTPVTRHTGGLKMHPTFVTLANISSDVRMKATAQAWKCVAFVPIVEFDVNSEYQTILQSRLWHKCMDKVFVNLKIAAKVGTFMPDPFGELRYVFTILVAWQADLPEQQLIADVARSASPVTTAITQNFGDAFAHPSRLGNDTLKLLHDLSKRVDPWKLDEFQKESKKLGLMGVNLPFWRNWDHSCPSDFLVPEILHTCHKFFFDHVLVWCKEVLGNDELDARYRVQQKRIGTRHFDEGMSHVLQMTGREHRDIQRTIIPVIAGAVEDDFLRAIRALIDFIYVAQNPVHTPSSIADMQACLAEFHSYKGAILKAEARRGKNGAKDDFCIPKLELFQTFAIAAWNVGSLIQFSADVSERLLITHCKQPFTQTNHQRNFTEQVVRILDRRERIRMFDIYALLNVHHQNLTNLVQEENEFIAAETDPLYAWISAILPDERPLAGPRPIRNHFLKGVLSGDASAAFHLTKAPDERLTLQEAATKFALIDFPYALADYARGIWSPYGERFTSPSEDIGFGSIRVWHKFRLQLVSKFREHVIMPSRVVQALPPSANAKFGKCDVVLLDQSLGVGDEQSRTPIVAQVRIIFEPVARRGQVLPAHLNIPLIYVQNFHCVAFPVQQVHIEMFTVERTVNFNMVNADNTPIRMGQIVPLTSVSHAAELIPVYGPKMDRRITQENVLDFPGQFYLNNYSDKETYQTFLAAFSS</sequence>
<name>A0ACB8A4P4_9AGAM</name>
<comment type="caution">
    <text evidence="1">The sequence shown here is derived from an EMBL/GenBank/DDBJ whole genome shotgun (WGS) entry which is preliminary data.</text>
</comment>
<dbReference type="EMBL" id="MU267828">
    <property type="protein sequence ID" value="KAH7908355.1"/>
    <property type="molecule type" value="Genomic_DNA"/>
</dbReference>
<reference evidence="1" key="1">
    <citation type="journal article" date="2021" name="New Phytol.">
        <title>Evolutionary innovations through gain and loss of genes in the ectomycorrhizal Boletales.</title>
        <authorList>
            <person name="Wu G."/>
            <person name="Miyauchi S."/>
            <person name="Morin E."/>
            <person name="Kuo A."/>
            <person name="Drula E."/>
            <person name="Varga T."/>
            <person name="Kohler A."/>
            <person name="Feng B."/>
            <person name="Cao Y."/>
            <person name="Lipzen A."/>
            <person name="Daum C."/>
            <person name="Hundley H."/>
            <person name="Pangilinan J."/>
            <person name="Johnson J."/>
            <person name="Barry K."/>
            <person name="LaButti K."/>
            <person name="Ng V."/>
            <person name="Ahrendt S."/>
            <person name="Min B."/>
            <person name="Choi I.G."/>
            <person name="Park H."/>
            <person name="Plett J.M."/>
            <person name="Magnuson J."/>
            <person name="Spatafora J.W."/>
            <person name="Nagy L.G."/>
            <person name="Henrissat B."/>
            <person name="Grigoriev I.V."/>
            <person name="Yang Z.L."/>
            <person name="Xu J."/>
            <person name="Martin F.M."/>
        </authorList>
    </citation>
    <scope>NUCLEOTIDE SEQUENCE</scope>
    <source>
        <strain evidence="1">ATCC 28755</strain>
    </source>
</reference>
<accession>A0ACB8A4P4</accession>
<proteinExistence type="predicted"/>
<keyword evidence="2" id="KW-1185">Reference proteome</keyword>
<organism evidence="1 2">
    <name type="scientific">Hygrophoropsis aurantiaca</name>
    <dbReference type="NCBI Taxonomy" id="72124"/>
    <lineage>
        <taxon>Eukaryota</taxon>
        <taxon>Fungi</taxon>
        <taxon>Dikarya</taxon>
        <taxon>Basidiomycota</taxon>
        <taxon>Agaricomycotina</taxon>
        <taxon>Agaricomycetes</taxon>
        <taxon>Agaricomycetidae</taxon>
        <taxon>Boletales</taxon>
        <taxon>Coniophorineae</taxon>
        <taxon>Hygrophoropsidaceae</taxon>
        <taxon>Hygrophoropsis</taxon>
    </lineage>
</organism>
<evidence type="ECO:0000313" key="2">
    <source>
        <dbReference type="Proteomes" id="UP000790377"/>
    </source>
</evidence>
<evidence type="ECO:0000313" key="1">
    <source>
        <dbReference type="EMBL" id="KAH7908355.1"/>
    </source>
</evidence>
<dbReference type="Proteomes" id="UP000790377">
    <property type="component" value="Unassembled WGS sequence"/>
</dbReference>
<protein>
    <submittedName>
        <fullName evidence="1">Uncharacterized protein</fullName>
    </submittedName>
</protein>
<gene>
    <name evidence="1" type="ORF">BJ138DRAFT_1012981</name>
</gene>